<protein>
    <submittedName>
        <fullName evidence="9">MFS transporter</fullName>
    </submittedName>
</protein>
<keyword evidence="4 7" id="KW-0812">Transmembrane</keyword>
<keyword evidence="3" id="KW-1003">Cell membrane</keyword>
<evidence type="ECO:0000256" key="1">
    <source>
        <dbReference type="ARBA" id="ARBA00004651"/>
    </source>
</evidence>
<dbReference type="PROSITE" id="PS50850">
    <property type="entry name" value="MFS"/>
    <property type="match status" value="1"/>
</dbReference>
<dbReference type="Proteomes" id="UP001595443">
    <property type="component" value="Unassembled WGS sequence"/>
</dbReference>
<feature type="transmembrane region" description="Helical" evidence="7">
    <location>
        <begin position="257"/>
        <end position="277"/>
    </location>
</feature>
<sequence>MAERTSPLGVFRNPTFRALWSAALVSNLGTLIQAVGASWTMTSLTTSHALVALVQASTTLPITLFAIVSGALADSFDRRRIMLIAQSFMLVVSVGLAVTAYLGLLTPWLLLSFTFLIGCGTALHNPSWQASMGDIIGKEDLPSAVVVNSMGFNLMRSVGPAIGGAIVAAAGAAAAFAANAASYFLLIATLSRWHPERARSTLPREDFTRAMRAGLRYVSMSPHLVRIMGRGFLFGIAAVAVLALLPLVARGQLGSGALGYGVMLGFFGVGAIGGALSNSRLRARFSNEVVVRGAFAGFAVAAFVLGISPIYALSCAILLVAGASWVLALSLFNVSVQLTTPRWVVGRALSVYQVATFGGMASGSWLWGSVAQVHGSGTALMIASGVLVLGGLVGLRYRLPQLGELNLDPLDRFREPPLRLDIQPRSGPIMVMVDYEIAQQDLPAFLAAMSDRRRIRKRDGAQQWALLRDLENPDLWTESYHVPTWTDYVRHNQRRTQADAEVYERLLALHKGPGKPRVHRMIERQTVPAEERLRLKDPTGAVLGP</sequence>
<feature type="transmembrane region" description="Helical" evidence="7">
    <location>
        <begin position="317"/>
        <end position="336"/>
    </location>
</feature>
<feature type="domain" description="Major facilitator superfamily (MFS) profile" evidence="8">
    <location>
        <begin position="15"/>
        <end position="402"/>
    </location>
</feature>
<dbReference type="Pfam" id="PF05977">
    <property type="entry name" value="MFS_3"/>
    <property type="match status" value="1"/>
</dbReference>
<feature type="transmembrane region" description="Helical" evidence="7">
    <location>
        <begin position="289"/>
        <end position="311"/>
    </location>
</feature>
<evidence type="ECO:0000313" key="9">
    <source>
        <dbReference type="EMBL" id="MFC2969399.1"/>
    </source>
</evidence>
<evidence type="ECO:0000256" key="2">
    <source>
        <dbReference type="ARBA" id="ARBA00022448"/>
    </source>
</evidence>
<dbReference type="PANTHER" id="PTHR23513">
    <property type="entry name" value="INTEGRAL MEMBRANE EFFLUX PROTEIN-RELATED"/>
    <property type="match status" value="1"/>
</dbReference>
<feature type="transmembrane region" description="Helical" evidence="7">
    <location>
        <begin position="231"/>
        <end position="251"/>
    </location>
</feature>
<dbReference type="RefSeq" id="WP_377834109.1">
    <property type="nucleotide sequence ID" value="NZ_JBHRSK010000012.1"/>
</dbReference>
<comment type="caution">
    <text evidence="9">The sequence shown here is derived from an EMBL/GenBank/DDBJ whole genome shotgun (WGS) entry which is preliminary data.</text>
</comment>
<evidence type="ECO:0000313" key="10">
    <source>
        <dbReference type="Proteomes" id="UP001595443"/>
    </source>
</evidence>
<evidence type="ECO:0000256" key="3">
    <source>
        <dbReference type="ARBA" id="ARBA00022475"/>
    </source>
</evidence>
<proteinExistence type="predicted"/>
<dbReference type="InterPro" id="IPR010290">
    <property type="entry name" value="TM_effector"/>
</dbReference>
<organism evidence="9 10">
    <name type="scientific">Acidimangrovimonas pyrenivorans</name>
    <dbReference type="NCBI Taxonomy" id="2030798"/>
    <lineage>
        <taxon>Bacteria</taxon>
        <taxon>Pseudomonadati</taxon>
        <taxon>Pseudomonadota</taxon>
        <taxon>Alphaproteobacteria</taxon>
        <taxon>Rhodobacterales</taxon>
        <taxon>Paracoccaceae</taxon>
        <taxon>Acidimangrovimonas</taxon>
    </lineage>
</organism>
<feature type="transmembrane region" description="Helical" evidence="7">
    <location>
        <begin position="348"/>
        <end position="367"/>
    </location>
</feature>
<keyword evidence="10" id="KW-1185">Reference proteome</keyword>
<keyword evidence="6 7" id="KW-0472">Membrane</keyword>
<comment type="subcellular location">
    <subcellularLocation>
        <location evidence="1">Cell membrane</location>
        <topology evidence="1">Multi-pass membrane protein</topology>
    </subcellularLocation>
</comment>
<feature type="transmembrane region" description="Helical" evidence="7">
    <location>
        <begin position="20"/>
        <end position="41"/>
    </location>
</feature>
<feature type="transmembrane region" description="Helical" evidence="7">
    <location>
        <begin position="373"/>
        <end position="395"/>
    </location>
</feature>
<name>A0ABV7AJ22_9RHOB</name>
<keyword evidence="2" id="KW-0813">Transport</keyword>
<feature type="transmembrane region" description="Helical" evidence="7">
    <location>
        <begin position="161"/>
        <end position="190"/>
    </location>
</feature>
<evidence type="ECO:0000256" key="7">
    <source>
        <dbReference type="SAM" id="Phobius"/>
    </source>
</evidence>
<dbReference type="Gene3D" id="1.20.1250.20">
    <property type="entry name" value="MFS general substrate transporter like domains"/>
    <property type="match status" value="1"/>
</dbReference>
<feature type="transmembrane region" description="Helical" evidence="7">
    <location>
        <begin position="47"/>
        <end position="69"/>
    </location>
</feature>
<dbReference type="InterPro" id="IPR036259">
    <property type="entry name" value="MFS_trans_sf"/>
</dbReference>
<dbReference type="InterPro" id="IPR020846">
    <property type="entry name" value="MFS_dom"/>
</dbReference>
<dbReference type="SUPFAM" id="SSF103473">
    <property type="entry name" value="MFS general substrate transporter"/>
    <property type="match status" value="1"/>
</dbReference>
<reference evidence="10" key="1">
    <citation type="journal article" date="2019" name="Int. J. Syst. Evol. Microbiol.">
        <title>The Global Catalogue of Microorganisms (GCM) 10K type strain sequencing project: providing services to taxonomists for standard genome sequencing and annotation.</title>
        <authorList>
            <consortium name="The Broad Institute Genomics Platform"/>
            <consortium name="The Broad Institute Genome Sequencing Center for Infectious Disease"/>
            <person name="Wu L."/>
            <person name="Ma J."/>
        </authorList>
    </citation>
    <scope>NUCLEOTIDE SEQUENCE [LARGE SCALE GENOMIC DNA]</scope>
    <source>
        <strain evidence="10">KCTC 62192</strain>
    </source>
</reference>
<keyword evidence="5 7" id="KW-1133">Transmembrane helix</keyword>
<dbReference type="CDD" id="cd06173">
    <property type="entry name" value="MFS_MefA_like"/>
    <property type="match status" value="1"/>
</dbReference>
<evidence type="ECO:0000256" key="5">
    <source>
        <dbReference type="ARBA" id="ARBA00022989"/>
    </source>
</evidence>
<evidence type="ECO:0000259" key="8">
    <source>
        <dbReference type="PROSITE" id="PS50850"/>
    </source>
</evidence>
<accession>A0ABV7AJ22</accession>
<dbReference type="EMBL" id="JBHRSK010000012">
    <property type="protein sequence ID" value="MFC2969399.1"/>
    <property type="molecule type" value="Genomic_DNA"/>
</dbReference>
<evidence type="ECO:0000256" key="4">
    <source>
        <dbReference type="ARBA" id="ARBA00022692"/>
    </source>
</evidence>
<evidence type="ECO:0000256" key="6">
    <source>
        <dbReference type="ARBA" id="ARBA00023136"/>
    </source>
</evidence>
<gene>
    <name evidence="9" type="ORF">ACFOES_14930</name>
</gene>
<dbReference type="PANTHER" id="PTHR23513:SF11">
    <property type="entry name" value="STAPHYLOFERRIN A TRANSPORTER"/>
    <property type="match status" value="1"/>
</dbReference>